<dbReference type="Pfam" id="PF02798">
    <property type="entry name" value="GST_N"/>
    <property type="match status" value="1"/>
</dbReference>
<organism evidence="3 4">
    <name type="scientific">Cupriavidus laharis</name>
    <dbReference type="NCBI Taxonomy" id="151654"/>
    <lineage>
        <taxon>Bacteria</taxon>
        <taxon>Pseudomonadati</taxon>
        <taxon>Pseudomonadota</taxon>
        <taxon>Betaproteobacteria</taxon>
        <taxon>Burkholderiales</taxon>
        <taxon>Burkholderiaceae</taxon>
        <taxon>Cupriavidus</taxon>
    </lineage>
</organism>
<proteinExistence type="predicted"/>
<evidence type="ECO:0000259" key="2">
    <source>
        <dbReference type="PROSITE" id="PS50404"/>
    </source>
</evidence>
<feature type="region of interest" description="Disordered" evidence="1">
    <location>
        <begin position="105"/>
        <end position="129"/>
    </location>
</feature>
<dbReference type="PANTHER" id="PTHR44051">
    <property type="entry name" value="GLUTATHIONE S-TRANSFERASE-RELATED"/>
    <property type="match status" value="1"/>
</dbReference>
<sequence length="129" mass="14438">MTLDHPIFARWPVGYPDRLQLFSLPTPTGVEVGIMLEETGLDYEPHRIDIMENENHDPDFLALNPNGKIPAIYDPDGPNGRPLALFESGAILIYLEDKAGQFLSTDPNTRCRHGDDHQAGDTVVRRDSQ</sequence>
<dbReference type="PANTHER" id="PTHR44051:SF8">
    <property type="entry name" value="GLUTATHIONE S-TRANSFERASE GSTA"/>
    <property type="match status" value="1"/>
</dbReference>
<dbReference type="InterPro" id="IPR004045">
    <property type="entry name" value="Glutathione_S-Trfase_N"/>
</dbReference>
<reference evidence="3 4" key="1">
    <citation type="submission" date="2021-08" db="EMBL/GenBank/DDBJ databases">
        <authorList>
            <person name="Peeters C."/>
        </authorList>
    </citation>
    <scope>NUCLEOTIDE SEQUENCE [LARGE SCALE GENOMIC DNA]</scope>
    <source>
        <strain evidence="3 4">LMG 23992</strain>
    </source>
</reference>
<gene>
    <name evidence="3" type="ORF">LMG23992_01361</name>
</gene>
<comment type="caution">
    <text evidence="3">The sequence shown here is derived from an EMBL/GenBank/DDBJ whole genome shotgun (WGS) entry which is preliminary data.</text>
</comment>
<feature type="compositionally biased region" description="Basic and acidic residues" evidence="1">
    <location>
        <begin position="112"/>
        <end position="129"/>
    </location>
</feature>
<feature type="domain" description="GST N-terminal" evidence="2">
    <location>
        <begin position="16"/>
        <end position="103"/>
    </location>
</feature>
<evidence type="ECO:0000313" key="3">
    <source>
        <dbReference type="EMBL" id="CAG9168970.1"/>
    </source>
</evidence>
<dbReference type="EMBL" id="CAJZAI010000002">
    <property type="protein sequence ID" value="CAG9168970.1"/>
    <property type="molecule type" value="Genomic_DNA"/>
</dbReference>
<dbReference type="Proteomes" id="UP000727654">
    <property type="component" value="Unassembled WGS sequence"/>
</dbReference>
<dbReference type="CDD" id="cd03048">
    <property type="entry name" value="GST_N_Ure2p_like"/>
    <property type="match status" value="1"/>
</dbReference>
<protein>
    <recommendedName>
        <fullName evidence="2">GST N-terminal domain-containing protein</fullName>
    </recommendedName>
</protein>
<dbReference type="SUPFAM" id="SSF52833">
    <property type="entry name" value="Thioredoxin-like"/>
    <property type="match status" value="1"/>
</dbReference>
<dbReference type="PROSITE" id="PS50404">
    <property type="entry name" value="GST_NTER"/>
    <property type="match status" value="1"/>
</dbReference>
<keyword evidence="4" id="KW-1185">Reference proteome</keyword>
<dbReference type="Gene3D" id="3.40.30.10">
    <property type="entry name" value="Glutaredoxin"/>
    <property type="match status" value="1"/>
</dbReference>
<evidence type="ECO:0000313" key="4">
    <source>
        <dbReference type="Proteomes" id="UP000727654"/>
    </source>
</evidence>
<accession>A0ABN7YAP0</accession>
<dbReference type="InterPro" id="IPR036249">
    <property type="entry name" value="Thioredoxin-like_sf"/>
</dbReference>
<name>A0ABN7YAP0_9BURK</name>
<evidence type="ECO:0000256" key="1">
    <source>
        <dbReference type="SAM" id="MobiDB-lite"/>
    </source>
</evidence>